<dbReference type="PANTHER" id="PTHR13370:SF33">
    <property type="entry name" value="DNA ADENINE METHYLTRANSFERASE YHDJ"/>
    <property type="match status" value="1"/>
</dbReference>
<dbReference type="EMBL" id="JAQMTI010000180">
    <property type="protein sequence ID" value="MDB9442699.1"/>
    <property type="molecule type" value="Genomic_DNA"/>
</dbReference>
<dbReference type="Proteomes" id="UP001211711">
    <property type="component" value="Unassembled WGS sequence"/>
</dbReference>
<reference evidence="6 7" key="1">
    <citation type="submission" date="2023-01" db="EMBL/GenBank/DDBJ databases">
        <title>Genomes from the Australian National Cyanobacteria Reference Collection.</title>
        <authorList>
            <person name="Willis A."/>
            <person name="Lee E.M.F."/>
        </authorList>
    </citation>
    <scope>NUCLEOTIDE SEQUENCE [LARGE SCALE GENOMIC DNA]</scope>
    <source>
        <strain evidence="6 7">CS-549</strain>
    </source>
</reference>
<gene>
    <name evidence="6" type="primary">yhdJ</name>
    <name evidence="6" type="ORF">PN497_15205</name>
</gene>
<sequence>MISSMIQSYEQQGNIIFHGDTINVLKNHISSESVDLIIIDPPYNIGKKFGDFHDKWESEAEYLNWSYQWLDECVRILKPNGTIYVMSSTQAMPYFDIYLRKKLTILSRIIWHYDSSGVQAKKYFGSMYEPILYCVKDKNNYTFNADDIKIEAKTGSQRQLIDYRKSVPTAYKTEKVPGNVWYFSRVRYKMKEYENHPSQKPESLIERMMLASSNEGDLILDPFAGTFTTAAVAKRLGRKSISIELQAEYVKIGLRRVLAWTEYQGEKLLSPQKNHHIKNKNGKKLDCDFIQGSLFDANSPA</sequence>
<keyword evidence="3" id="KW-0808">Transferase</keyword>
<dbReference type="InterPro" id="IPR002941">
    <property type="entry name" value="DNA_methylase_N4/N6"/>
</dbReference>
<comment type="caution">
    <text evidence="6">The sequence shown here is derived from an EMBL/GenBank/DDBJ whole genome shotgun (WGS) entry which is preliminary data.</text>
</comment>
<dbReference type="InterPro" id="IPR029063">
    <property type="entry name" value="SAM-dependent_MTases_sf"/>
</dbReference>
<feature type="domain" description="DNA methylase N-4/N-6" evidence="5">
    <location>
        <begin position="34"/>
        <end position="252"/>
    </location>
</feature>
<evidence type="ECO:0000313" key="6">
    <source>
        <dbReference type="EMBL" id="MDB9442699.1"/>
    </source>
</evidence>
<keyword evidence="7" id="KW-1185">Reference proteome</keyword>
<evidence type="ECO:0000256" key="3">
    <source>
        <dbReference type="ARBA" id="ARBA00022679"/>
    </source>
</evidence>
<organism evidence="6 7">
    <name type="scientific">Sphaerospermopsis kisseleviana CS-549</name>
    <dbReference type="NCBI Taxonomy" id="3021783"/>
    <lineage>
        <taxon>Bacteria</taxon>
        <taxon>Bacillati</taxon>
        <taxon>Cyanobacteriota</taxon>
        <taxon>Cyanophyceae</taxon>
        <taxon>Nostocales</taxon>
        <taxon>Aphanizomenonaceae</taxon>
        <taxon>Sphaerospermopsis</taxon>
        <taxon>Sphaerospermopsis kisseleviana</taxon>
    </lineage>
</organism>
<evidence type="ECO:0000256" key="4">
    <source>
        <dbReference type="RuleBase" id="RU362026"/>
    </source>
</evidence>
<proteinExistence type="inferred from homology"/>
<name>A0ABT4ZTW0_9CYAN</name>
<evidence type="ECO:0000256" key="1">
    <source>
        <dbReference type="ARBA" id="ARBA00006594"/>
    </source>
</evidence>
<accession>A0ABT4ZTW0</accession>
<dbReference type="PRINTS" id="PR00508">
    <property type="entry name" value="S21N4MTFRASE"/>
</dbReference>
<comment type="similarity">
    <text evidence="1 4">Belongs to the N(4)/N(6)-methyltransferase family.</text>
</comment>
<evidence type="ECO:0000259" key="5">
    <source>
        <dbReference type="Pfam" id="PF01555"/>
    </source>
</evidence>
<dbReference type="Gene3D" id="3.40.50.150">
    <property type="entry name" value="Vaccinia Virus protein VP39"/>
    <property type="match status" value="1"/>
</dbReference>
<dbReference type="SUPFAM" id="SSF53335">
    <property type="entry name" value="S-adenosyl-L-methionine-dependent methyltransferases"/>
    <property type="match status" value="1"/>
</dbReference>
<dbReference type="NCBIfam" id="NF008572">
    <property type="entry name" value="PRK11524.1"/>
    <property type="match status" value="1"/>
</dbReference>
<dbReference type="InterPro" id="IPR002052">
    <property type="entry name" value="DNA_methylase_N6_adenine_CS"/>
</dbReference>
<evidence type="ECO:0000256" key="2">
    <source>
        <dbReference type="ARBA" id="ARBA00022603"/>
    </source>
</evidence>
<dbReference type="EC" id="2.1.1.-" evidence="4"/>
<dbReference type="RefSeq" id="WP_272110575.1">
    <property type="nucleotide sequence ID" value="NZ_JAQMTI010000180.1"/>
</dbReference>
<keyword evidence="2" id="KW-0489">Methyltransferase</keyword>
<dbReference type="PROSITE" id="PS00092">
    <property type="entry name" value="N6_MTASE"/>
    <property type="match status" value="1"/>
</dbReference>
<protein>
    <recommendedName>
        <fullName evidence="4">Methyltransferase</fullName>
        <ecNumber evidence="4">2.1.1.-</ecNumber>
    </recommendedName>
</protein>
<dbReference type="Pfam" id="PF01555">
    <property type="entry name" value="N6_N4_Mtase"/>
    <property type="match status" value="1"/>
</dbReference>
<evidence type="ECO:0000313" key="7">
    <source>
        <dbReference type="Proteomes" id="UP001211711"/>
    </source>
</evidence>
<dbReference type="InterPro" id="IPR001091">
    <property type="entry name" value="RM_Methyltransferase"/>
</dbReference>
<dbReference type="PANTHER" id="PTHR13370">
    <property type="entry name" value="RNA METHYLASE-RELATED"/>
    <property type="match status" value="1"/>
</dbReference>